<dbReference type="EMBL" id="JACVVK020000075">
    <property type="protein sequence ID" value="KAK7495383.1"/>
    <property type="molecule type" value="Genomic_DNA"/>
</dbReference>
<organism evidence="2 3">
    <name type="scientific">Batillaria attramentaria</name>
    <dbReference type="NCBI Taxonomy" id="370345"/>
    <lineage>
        <taxon>Eukaryota</taxon>
        <taxon>Metazoa</taxon>
        <taxon>Spiralia</taxon>
        <taxon>Lophotrochozoa</taxon>
        <taxon>Mollusca</taxon>
        <taxon>Gastropoda</taxon>
        <taxon>Caenogastropoda</taxon>
        <taxon>Sorbeoconcha</taxon>
        <taxon>Cerithioidea</taxon>
        <taxon>Batillariidae</taxon>
        <taxon>Batillaria</taxon>
    </lineage>
</organism>
<dbReference type="Proteomes" id="UP001519460">
    <property type="component" value="Unassembled WGS sequence"/>
</dbReference>
<evidence type="ECO:0000256" key="1">
    <source>
        <dbReference type="SAM" id="MobiDB-lite"/>
    </source>
</evidence>
<keyword evidence="3" id="KW-1185">Reference proteome</keyword>
<dbReference type="AlphaFoldDB" id="A0ABD0L7D3"/>
<feature type="region of interest" description="Disordered" evidence="1">
    <location>
        <begin position="23"/>
        <end position="62"/>
    </location>
</feature>
<comment type="caution">
    <text evidence="2">The sequence shown here is derived from an EMBL/GenBank/DDBJ whole genome shotgun (WGS) entry which is preliminary data.</text>
</comment>
<accession>A0ABD0L7D3</accession>
<sequence length="90" mass="9752">MVLCTIWPKSQMYPYTVKKSVPKSVGAGVSKEPPRRCLSPALPEDYLHPSVSRDVTEGTDGAKNVAPLYENTQLSPVLDAETSACTNLDT</sequence>
<protein>
    <submittedName>
        <fullName evidence="2">Uncharacterized protein</fullName>
    </submittedName>
</protein>
<reference evidence="2 3" key="1">
    <citation type="journal article" date="2023" name="Sci. Data">
        <title>Genome assembly of the Korean intertidal mud-creeper Batillaria attramentaria.</title>
        <authorList>
            <person name="Patra A.K."/>
            <person name="Ho P.T."/>
            <person name="Jun S."/>
            <person name="Lee S.J."/>
            <person name="Kim Y."/>
            <person name="Won Y.J."/>
        </authorList>
    </citation>
    <scope>NUCLEOTIDE SEQUENCE [LARGE SCALE GENOMIC DNA]</scope>
    <source>
        <strain evidence="2">Wonlab-2016</strain>
    </source>
</reference>
<proteinExistence type="predicted"/>
<evidence type="ECO:0000313" key="2">
    <source>
        <dbReference type="EMBL" id="KAK7495383.1"/>
    </source>
</evidence>
<evidence type="ECO:0000313" key="3">
    <source>
        <dbReference type="Proteomes" id="UP001519460"/>
    </source>
</evidence>
<gene>
    <name evidence="2" type="ORF">BaRGS_00013322</name>
</gene>
<name>A0ABD0L7D3_9CAEN</name>